<dbReference type="Proteomes" id="UP001223720">
    <property type="component" value="Chromosome"/>
</dbReference>
<dbReference type="Pfam" id="PF01464">
    <property type="entry name" value="SLT"/>
    <property type="match status" value="1"/>
</dbReference>
<dbReference type="InterPro" id="IPR008258">
    <property type="entry name" value="Transglycosylase_SLT_dom_1"/>
</dbReference>
<dbReference type="EMBL" id="CP073633">
    <property type="protein sequence ID" value="WHQ68589.1"/>
    <property type="molecule type" value="Genomic_DNA"/>
</dbReference>
<dbReference type="Pfam" id="PF01471">
    <property type="entry name" value="PG_binding_1"/>
    <property type="match status" value="1"/>
</dbReference>
<dbReference type="SUPFAM" id="SSF53955">
    <property type="entry name" value="Lysozyme-like"/>
    <property type="match status" value="1"/>
</dbReference>
<evidence type="ECO:0000313" key="5">
    <source>
        <dbReference type="EMBL" id="WHQ68589.1"/>
    </source>
</evidence>
<protein>
    <submittedName>
        <fullName evidence="5">Transglycosylase SLT domain-containing protein</fullName>
    </submittedName>
</protein>
<dbReference type="AlphaFoldDB" id="A0AAX3WB02"/>
<gene>
    <name evidence="5" type="ORF">KEC54_19725</name>
</gene>
<dbReference type="RefSeq" id="WP_283535192.1">
    <property type="nucleotide sequence ID" value="NZ_CP073633.1"/>
</dbReference>
<sequence>MTISKPVGKNSVNLSKDVSQIQILLNRYRTRNEPLLRVDGLCGPKTVSAIVVFQATKLGNNRPDGIVDPGGPTLRALQSGQKHDPEPKPDSVSRSDRTPSIAKTGERQIAWGARVPSDFKAKVIEISADLDMSPDLLMSAMAFESGETFRPDIKNAAGSGAVGLIQFMPSTAKALGTDTDKLSKMTATDQLDYVKKYFEGQKKKLETIEDVYMAILYPAAVGKGRDHILFGKGKKAYDQNKGLDKNEDGKTTVGEAASKVRSKLQKGLRPGYFG</sequence>
<evidence type="ECO:0000313" key="6">
    <source>
        <dbReference type="Proteomes" id="UP001223720"/>
    </source>
</evidence>
<dbReference type="Gene3D" id="1.10.530.10">
    <property type="match status" value="1"/>
</dbReference>
<dbReference type="InterPro" id="IPR036366">
    <property type="entry name" value="PGBDSf"/>
</dbReference>
<name>A0AAX3WB02_METEX</name>
<dbReference type="InterPro" id="IPR002477">
    <property type="entry name" value="Peptidoglycan-bd-like"/>
</dbReference>
<comment type="similarity">
    <text evidence="1">Belongs to the virb1 family.</text>
</comment>
<proteinExistence type="inferred from homology"/>
<feature type="domain" description="Peptidoglycan binding-like" evidence="4">
    <location>
        <begin position="16"/>
        <end position="69"/>
    </location>
</feature>
<dbReference type="Gene3D" id="1.10.101.10">
    <property type="entry name" value="PGBD-like superfamily/PGBD"/>
    <property type="match status" value="1"/>
</dbReference>
<dbReference type="InterPro" id="IPR023346">
    <property type="entry name" value="Lysozyme-like_dom_sf"/>
</dbReference>
<reference evidence="5" key="1">
    <citation type="journal article" date="2022" name="Biotechnol. Bioprocess Eng.">
        <title>Pan-genome Analysis Reveals Comparative Genomic Features of Central Metabolic Pathways in Methylorubrum extorquens.</title>
        <authorList>
            <person name="Lee G.M."/>
            <person name="Scott-Nevros Z.K."/>
            <person name="Lee S.-M."/>
            <person name="Kim D."/>
        </authorList>
    </citation>
    <scope>NUCLEOTIDE SEQUENCE</scope>
    <source>
        <strain evidence="5">ATCC 55366</strain>
    </source>
</reference>
<feature type="region of interest" description="Disordered" evidence="2">
    <location>
        <begin position="61"/>
        <end position="103"/>
    </location>
</feature>
<evidence type="ECO:0000259" key="4">
    <source>
        <dbReference type="Pfam" id="PF01471"/>
    </source>
</evidence>
<evidence type="ECO:0000256" key="1">
    <source>
        <dbReference type="ARBA" id="ARBA00009387"/>
    </source>
</evidence>
<organism evidence="5 6">
    <name type="scientific">Methylorubrum extorquens</name>
    <name type="common">Methylobacterium dichloromethanicum</name>
    <name type="synonym">Methylobacterium extorquens</name>
    <dbReference type="NCBI Taxonomy" id="408"/>
    <lineage>
        <taxon>Bacteria</taxon>
        <taxon>Pseudomonadati</taxon>
        <taxon>Pseudomonadota</taxon>
        <taxon>Alphaproteobacteria</taxon>
        <taxon>Hyphomicrobiales</taxon>
        <taxon>Methylobacteriaceae</taxon>
        <taxon>Methylorubrum</taxon>
    </lineage>
</organism>
<evidence type="ECO:0000259" key="3">
    <source>
        <dbReference type="Pfam" id="PF01464"/>
    </source>
</evidence>
<accession>A0AAX3WB02</accession>
<feature type="domain" description="Transglycosylase SLT" evidence="3">
    <location>
        <begin position="130"/>
        <end position="180"/>
    </location>
</feature>
<feature type="compositionally biased region" description="Basic and acidic residues" evidence="2">
    <location>
        <begin position="81"/>
        <end position="97"/>
    </location>
</feature>
<evidence type="ECO:0000256" key="2">
    <source>
        <dbReference type="SAM" id="MobiDB-lite"/>
    </source>
</evidence>